<dbReference type="VEuPathDB" id="FungiDB:KRP23_3663"/>
<dbReference type="InParanoid" id="H3HBY5"/>
<organism evidence="5 6">
    <name type="scientific">Phytophthora ramorum</name>
    <name type="common">Sudden oak death agent</name>
    <dbReference type="NCBI Taxonomy" id="164328"/>
    <lineage>
        <taxon>Eukaryota</taxon>
        <taxon>Sar</taxon>
        <taxon>Stramenopiles</taxon>
        <taxon>Oomycota</taxon>
        <taxon>Peronosporomycetes</taxon>
        <taxon>Peronosporales</taxon>
        <taxon>Peronosporaceae</taxon>
        <taxon>Phytophthora</taxon>
    </lineage>
</organism>
<dbReference type="EMBL" id="DS566017">
    <property type="status" value="NOT_ANNOTATED_CDS"/>
    <property type="molecule type" value="Genomic_DNA"/>
</dbReference>
<name>H3HBY5_PHYRM</name>
<sequence>MLRVWRRALHTPLGQRGNLFVSSFSSDSNAEGEEAVSPPKYDHVRKLIVGLGNPGDKFSNTRHNIGFVAGEHFLKTYASQVTGKHLQLQHEAGHHGDVARFRVAFQQDAADKGYTYPVDDLVSRSSKRAKDRTANEGVPHDKVNVALLLPTTYMNCSGTAVRAFMNSHRWRLKKNPLSLNRQDELLVVSDDVALPFGECRFKAKGGPGGQNGVRDIIKCVGTERFARLRIGVGAPHWFVGGNTGAPSGTAMDKFVLGRFNGDEQEAMPDLLSYTNELLRLYLHRGVAQATTYANSMDLPRFLKQYGVSSKAQEITRRLIMPTPPVPVQVSQKDLPRVLAVLVVGYAVVSWLALQMDDYFAAEDQDDSMNFPKMGAFVALYTVMLTLSRFYEHGTYVLYEMLWACNVSLVLVVMALYFSKPFLVGVAMVTVSGDQLLWYIDSLSFILNGKFITGAMNYLTYPENRSFSKTFFATHHLWFLPVCLYITTGHGGMHGSSFVGSAILTTFLAAFCRAFTPFEVRVLGSDHVIYLNVNGGYEFWKDIDIPLLHLLDHQRPALYIPYLAIVGNLVANGFPHMLVLGIALGLQFNPLLEGITH</sequence>
<keyword evidence="4" id="KW-0472">Membrane</keyword>
<dbReference type="GO" id="GO:0004045">
    <property type="term" value="F:peptidyl-tRNA hydrolase activity"/>
    <property type="evidence" value="ECO:0000318"/>
    <property type="project" value="GO_Central"/>
</dbReference>
<dbReference type="InterPro" id="IPR036416">
    <property type="entry name" value="Pept_tRNA_hydro_sf"/>
</dbReference>
<keyword evidence="4" id="KW-0812">Transmembrane</keyword>
<dbReference type="SUPFAM" id="SSF53178">
    <property type="entry name" value="Peptidyl-tRNA hydrolase-like"/>
    <property type="match status" value="2"/>
</dbReference>
<dbReference type="Pfam" id="PF01195">
    <property type="entry name" value="Pept_tRNA_hydro"/>
    <property type="match status" value="2"/>
</dbReference>
<dbReference type="PANTHER" id="PTHR17224">
    <property type="entry name" value="PEPTIDYL-TRNA HYDROLASE"/>
    <property type="match status" value="1"/>
</dbReference>
<evidence type="ECO:0000256" key="2">
    <source>
        <dbReference type="ARBA" id="ARBA00022801"/>
    </source>
</evidence>
<feature type="transmembrane region" description="Helical" evidence="4">
    <location>
        <begin position="470"/>
        <end position="487"/>
    </location>
</feature>
<dbReference type="AlphaFoldDB" id="H3HBY5"/>
<dbReference type="NCBIfam" id="TIGR00447">
    <property type="entry name" value="pth"/>
    <property type="match status" value="1"/>
</dbReference>
<evidence type="ECO:0000256" key="4">
    <source>
        <dbReference type="SAM" id="Phobius"/>
    </source>
</evidence>
<dbReference type="eggNOG" id="KOG2255">
    <property type="taxonomic scope" value="Eukaryota"/>
</dbReference>
<dbReference type="PANTHER" id="PTHR17224:SF1">
    <property type="entry name" value="PEPTIDYL-TRNA HYDROLASE"/>
    <property type="match status" value="1"/>
</dbReference>
<evidence type="ECO:0000256" key="1">
    <source>
        <dbReference type="ARBA" id="ARBA00022555"/>
    </source>
</evidence>
<protein>
    <recommendedName>
        <fullName evidence="7">Peptidyl-tRNA hydrolase</fullName>
    </recommendedName>
</protein>
<keyword evidence="3" id="KW-0694">RNA-binding</keyword>
<keyword evidence="4" id="KW-1133">Transmembrane helix</keyword>
<dbReference type="VEuPathDB" id="FungiDB:KRP22_3102"/>
<feature type="transmembrane region" description="Helical" evidence="4">
    <location>
        <begin position="397"/>
        <end position="417"/>
    </location>
</feature>
<dbReference type="VEuPathDB" id="FungiDB:KRP23_3662"/>
<reference evidence="5" key="2">
    <citation type="submission" date="2015-06" db="UniProtKB">
        <authorList>
            <consortium name="EnsemblProtists"/>
        </authorList>
    </citation>
    <scope>IDENTIFICATION</scope>
    <source>
        <strain evidence="5">Pr102</strain>
    </source>
</reference>
<dbReference type="EnsemblProtists" id="Phyra94635">
    <property type="protein sequence ID" value="Phyra94635"/>
    <property type="gene ID" value="Phyra94635"/>
</dbReference>
<dbReference type="CDD" id="cd00462">
    <property type="entry name" value="PTH"/>
    <property type="match status" value="1"/>
</dbReference>
<evidence type="ECO:0000313" key="6">
    <source>
        <dbReference type="Proteomes" id="UP000005238"/>
    </source>
</evidence>
<keyword evidence="2" id="KW-0378">Hydrolase</keyword>
<feature type="transmembrane region" description="Helical" evidence="4">
    <location>
        <begin position="337"/>
        <end position="353"/>
    </location>
</feature>
<dbReference type="GO" id="GO:0000049">
    <property type="term" value="F:tRNA binding"/>
    <property type="evidence" value="ECO:0007669"/>
    <property type="project" value="UniProtKB-KW"/>
</dbReference>
<dbReference type="HOGENOM" id="CLU_458212_0_0_1"/>
<dbReference type="Proteomes" id="UP000005238">
    <property type="component" value="Unassembled WGS sequence"/>
</dbReference>
<dbReference type="InterPro" id="IPR001328">
    <property type="entry name" value="Pept_tRNA_hydro"/>
</dbReference>
<keyword evidence="6" id="KW-1185">Reference proteome</keyword>
<feature type="transmembrane region" description="Helical" evidence="4">
    <location>
        <begin position="373"/>
        <end position="390"/>
    </location>
</feature>
<accession>H3HBY5</accession>
<dbReference type="FunFam" id="3.40.50.1470:FF:000005">
    <property type="entry name" value="Peptidyl-tRNA hydrolase"/>
    <property type="match status" value="1"/>
</dbReference>
<proteinExistence type="predicted"/>
<feature type="transmembrane region" description="Helical" evidence="4">
    <location>
        <begin position="437"/>
        <end position="458"/>
    </location>
</feature>
<keyword evidence="1" id="KW-0820">tRNA-binding</keyword>
<dbReference type="OMA" id="ITRRLIM"/>
<reference evidence="6" key="1">
    <citation type="journal article" date="2006" name="Science">
        <title>Phytophthora genome sequences uncover evolutionary origins and mechanisms of pathogenesis.</title>
        <authorList>
            <person name="Tyler B.M."/>
            <person name="Tripathy S."/>
            <person name="Zhang X."/>
            <person name="Dehal P."/>
            <person name="Jiang R.H."/>
            <person name="Aerts A."/>
            <person name="Arredondo F.D."/>
            <person name="Baxter L."/>
            <person name="Bensasson D."/>
            <person name="Beynon J.L."/>
            <person name="Chapman J."/>
            <person name="Damasceno C.M."/>
            <person name="Dorrance A.E."/>
            <person name="Dou D."/>
            <person name="Dickerman A.W."/>
            <person name="Dubchak I.L."/>
            <person name="Garbelotto M."/>
            <person name="Gijzen M."/>
            <person name="Gordon S.G."/>
            <person name="Govers F."/>
            <person name="Grunwald N.J."/>
            <person name="Huang W."/>
            <person name="Ivors K.L."/>
            <person name="Jones R.W."/>
            <person name="Kamoun S."/>
            <person name="Krampis K."/>
            <person name="Lamour K.H."/>
            <person name="Lee M.K."/>
            <person name="McDonald W.H."/>
            <person name="Medina M."/>
            <person name="Meijer H.J."/>
            <person name="Nordberg E.K."/>
            <person name="Maclean D.J."/>
            <person name="Ospina-Giraldo M.D."/>
            <person name="Morris P.F."/>
            <person name="Phuntumart V."/>
            <person name="Putnam N.H."/>
            <person name="Rash S."/>
            <person name="Rose J.K."/>
            <person name="Sakihama Y."/>
            <person name="Salamov A.A."/>
            <person name="Savidor A."/>
            <person name="Scheuring C.F."/>
            <person name="Smith B.M."/>
            <person name="Sobral B.W."/>
            <person name="Terry A."/>
            <person name="Torto-Alalibo T.A."/>
            <person name="Win J."/>
            <person name="Xu Z."/>
            <person name="Zhang H."/>
            <person name="Grigoriev I.V."/>
            <person name="Rokhsar D.S."/>
            <person name="Boore J.L."/>
        </authorList>
    </citation>
    <scope>NUCLEOTIDE SEQUENCE [LARGE SCALE GENOMIC DNA]</scope>
    <source>
        <strain evidence="6">Pr102</strain>
    </source>
</reference>
<dbReference type="STRING" id="164328.H3HBY5"/>
<evidence type="ECO:0008006" key="7">
    <source>
        <dbReference type="Google" id="ProtNLM"/>
    </source>
</evidence>
<evidence type="ECO:0000256" key="3">
    <source>
        <dbReference type="ARBA" id="ARBA00022884"/>
    </source>
</evidence>
<dbReference type="Gene3D" id="3.40.50.1470">
    <property type="entry name" value="Peptidyl-tRNA hydrolase"/>
    <property type="match status" value="1"/>
</dbReference>
<evidence type="ECO:0000313" key="5">
    <source>
        <dbReference type="EnsemblProtists" id="Phyra94635"/>
    </source>
</evidence>
<feature type="transmembrane region" description="Helical" evidence="4">
    <location>
        <begin position="493"/>
        <end position="514"/>
    </location>
</feature>